<dbReference type="InterPro" id="IPR002481">
    <property type="entry name" value="FUR"/>
</dbReference>
<dbReference type="AlphaFoldDB" id="A0A328YTL9"/>
<dbReference type="GO" id="GO:0003700">
    <property type="term" value="F:DNA-binding transcription factor activity"/>
    <property type="evidence" value="ECO:0007669"/>
    <property type="project" value="InterPro"/>
</dbReference>
<keyword evidence="1" id="KW-0862">Zinc</keyword>
<feature type="binding site" evidence="1">
    <location>
        <position position="135"/>
    </location>
    <ligand>
        <name>Zn(2+)</name>
        <dbReference type="ChEBI" id="CHEBI:29105"/>
    </ligand>
</feature>
<feature type="region of interest" description="Disordered" evidence="2">
    <location>
        <begin position="21"/>
        <end position="50"/>
    </location>
</feature>
<protein>
    <submittedName>
        <fullName evidence="3">Fur family ferric uptake transcriptional regulator</fullName>
    </submittedName>
</protein>
<dbReference type="OrthoDB" id="8659436at2"/>
<feature type="binding site" evidence="1">
    <location>
        <position position="138"/>
    </location>
    <ligand>
        <name>Zn(2+)</name>
        <dbReference type="ChEBI" id="CHEBI:29105"/>
    </ligand>
</feature>
<dbReference type="Proteomes" id="UP000248856">
    <property type="component" value="Unassembled WGS sequence"/>
</dbReference>
<dbReference type="InterPro" id="IPR036388">
    <property type="entry name" value="WH-like_DNA-bd_sf"/>
</dbReference>
<keyword evidence="4" id="KW-1185">Reference proteome</keyword>
<proteinExistence type="predicted"/>
<comment type="cofactor">
    <cofactor evidence="1">
        <name>Zn(2+)</name>
        <dbReference type="ChEBI" id="CHEBI:29105"/>
    </cofactor>
    <text evidence="1">Binds 1 zinc ion per subunit.</text>
</comment>
<dbReference type="GO" id="GO:0046872">
    <property type="term" value="F:metal ion binding"/>
    <property type="evidence" value="ECO:0007669"/>
    <property type="project" value="UniProtKB-KW"/>
</dbReference>
<accession>A0A328YTL9</accession>
<evidence type="ECO:0000256" key="1">
    <source>
        <dbReference type="PIRSR" id="PIRSR602481-1"/>
    </source>
</evidence>
<evidence type="ECO:0000256" key="2">
    <source>
        <dbReference type="SAM" id="MobiDB-lite"/>
    </source>
</evidence>
<name>A0A328YTL9_9BURK</name>
<keyword evidence="1" id="KW-0479">Metal-binding</keyword>
<dbReference type="InterPro" id="IPR036390">
    <property type="entry name" value="WH_DNA-bd_sf"/>
</dbReference>
<dbReference type="SUPFAM" id="SSF46785">
    <property type="entry name" value="Winged helix' DNA-binding domain"/>
    <property type="match status" value="1"/>
</dbReference>
<comment type="caution">
    <text evidence="3">The sequence shown here is derived from an EMBL/GenBank/DDBJ whole genome shotgun (WGS) entry which is preliminary data.</text>
</comment>
<evidence type="ECO:0000313" key="4">
    <source>
        <dbReference type="Proteomes" id="UP000248856"/>
    </source>
</evidence>
<dbReference type="Gene3D" id="1.10.10.10">
    <property type="entry name" value="Winged helix-like DNA-binding domain superfamily/Winged helix DNA-binding domain"/>
    <property type="match status" value="1"/>
</dbReference>
<evidence type="ECO:0000313" key="3">
    <source>
        <dbReference type="EMBL" id="RAR76754.1"/>
    </source>
</evidence>
<dbReference type="EMBL" id="QLTA01000043">
    <property type="protein sequence ID" value="RAR76754.1"/>
    <property type="molecule type" value="Genomic_DNA"/>
</dbReference>
<reference evidence="3 4" key="1">
    <citation type="submission" date="2018-06" db="EMBL/GenBank/DDBJ databases">
        <title>Genomic Encyclopedia of Archaeal and Bacterial Type Strains, Phase II (KMG-II): from individual species to whole genera.</title>
        <authorList>
            <person name="Goeker M."/>
        </authorList>
    </citation>
    <scope>NUCLEOTIDE SEQUENCE [LARGE SCALE GENOMIC DNA]</scope>
    <source>
        <strain evidence="3 4">CFPB 3232</strain>
    </source>
</reference>
<sequence length="190" mass="20222">MDARFLRPRGTAPWIAWSVRPAPAMPSTSSPRAPRPSAASTPATPRALPDGLRATRATRAVLALMDSDPAVARSGTDVVAALERRGVSVNRVTVYRLLDRLAVAGLLERHVDGQRVTRYAIAARAPDRAAPRFVCADCHRQFRLPEGAAPVQSALQEVLRALASAGHEELAVDIAVRGRCAGCAHPEKGA</sequence>
<dbReference type="Pfam" id="PF01475">
    <property type="entry name" value="FUR"/>
    <property type="match status" value="1"/>
</dbReference>
<organism evidence="3 4">
    <name type="scientific">Paracidovorax anthurii</name>
    <dbReference type="NCBI Taxonomy" id="78229"/>
    <lineage>
        <taxon>Bacteria</taxon>
        <taxon>Pseudomonadati</taxon>
        <taxon>Pseudomonadota</taxon>
        <taxon>Betaproteobacteria</taxon>
        <taxon>Burkholderiales</taxon>
        <taxon>Comamonadaceae</taxon>
        <taxon>Paracidovorax</taxon>
    </lineage>
</organism>
<gene>
    <name evidence="3" type="ORF">AX018_104330</name>
</gene>